<dbReference type="GO" id="GO:0042797">
    <property type="term" value="P:tRNA transcription by RNA polymerase III"/>
    <property type="evidence" value="ECO:0007669"/>
    <property type="project" value="TreeGrafter"/>
</dbReference>
<dbReference type="GO" id="GO:0006360">
    <property type="term" value="P:transcription by RNA polymerase I"/>
    <property type="evidence" value="ECO:0007669"/>
    <property type="project" value="TreeGrafter"/>
</dbReference>
<dbReference type="InterPro" id="IPR006111">
    <property type="entry name" value="Rpo6/Rpb6"/>
</dbReference>
<dbReference type="GO" id="GO:0003677">
    <property type="term" value="F:DNA binding"/>
    <property type="evidence" value="ECO:0007669"/>
    <property type="project" value="InterPro"/>
</dbReference>
<name>A0A6C0C5W4_9ZZZZ</name>
<dbReference type="GO" id="GO:0005666">
    <property type="term" value="C:RNA polymerase III complex"/>
    <property type="evidence" value="ECO:0007669"/>
    <property type="project" value="TreeGrafter"/>
</dbReference>
<protein>
    <submittedName>
        <fullName evidence="4">Uncharacterized protein</fullName>
    </submittedName>
</protein>
<feature type="region of interest" description="Disordered" evidence="3">
    <location>
        <begin position="1"/>
        <end position="31"/>
    </location>
</feature>
<dbReference type="InterPro" id="IPR036161">
    <property type="entry name" value="RPB6/omega-like_sf"/>
</dbReference>
<dbReference type="GO" id="GO:0006366">
    <property type="term" value="P:transcription by RNA polymerase II"/>
    <property type="evidence" value="ECO:0007669"/>
    <property type="project" value="TreeGrafter"/>
</dbReference>
<dbReference type="PIRSF" id="PIRSF000778">
    <property type="entry name" value="RpoK/RPB6"/>
    <property type="match status" value="1"/>
</dbReference>
<dbReference type="GO" id="GO:0005665">
    <property type="term" value="C:RNA polymerase II, core complex"/>
    <property type="evidence" value="ECO:0007669"/>
    <property type="project" value="TreeGrafter"/>
</dbReference>
<keyword evidence="2" id="KW-0804">Transcription</keyword>
<dbReference type="PANTHER" id="PTHR47227">
    <property type="entry name" value="DNA-DIRECTED RNA POLYMERASE SUBUNIT K"/>
    <property type="match status" value="1"/>
</dbReference>
<dbReference type="GO" id="GO:0005736">
    <property type="term" value="C:RNA polymerase I complex"/>
    <property type="evidence" value="ECO:0007669"/>
    <property type="project" value="TreeGrafter"/>
</dbReference>
<dbReference type="PANTHER" id="PTHR47227:SF5">
    <property type="entry name" value="DNA-DIRECTED RNA POLYMERASES I, II, AND III SUBUNIT RPABC2"/>
    <property type="match status" value="1"/>
</dbReference>
<keyword evidence="1" id="KW-0240">DNA-directed RNA polymerase</keyword>
<dbReference type="SMART" id="SM01409">
    <property type="entry name" value="RNA_pol_Rpb6"/>
    <property type="match status" value="1"/>
</dbReference>
<evidence type="ECO:0000256" key="3">
    <source>
        <dbReference type="SAM" id="MobiDB-lite"/>
    </source>
</evidence>
<accession>A0A6C0C5W4</accession>
<dbReference type="Gene3D" id="3.90.940.10">
    <property type="match status" value="1"/>
</dbReference>
<sequence length="133" mass="15735">MSDEEDIIDGPDIMEEPEPELDNSSDSDDEPIDISKEIIDDIEDINVFKKNYSDLLKKNKTNNVLSKYEKTKILAKRCEQLESGCLPLIKDYEKYDNIYDIALEELNEKKIPFILKRFINGKYEYWKLEDLIY</sequence>
<dbReference type="EMBL" id="MN739346">
    <property type="protein sequence ID" value="QHS99712.1"/>
    <property type="molecule type" value="Genomic_DNA"/>
</dbReference>
<proteinExistence type="predicted"/>
<dbReference type="InterPro" id="IPR006110">
    <property type="entry name" value="Pol_omega/Rpo6/RPB6"/>
</dbReference>
<organism evidence="4">
    <name type="scientific">viral metagenome</name>
    <dbReference type="NCBI Taxonomy" id="1070528"/>
    <lineage>
        <taxon>unclassified sequences</taxon>
        <taxon>metagenomes</taxon>
        <taxon>organismal metagenomes</taxon>
    </lineage>
</organism>
<evidence type="ECO:0000313" key="4">
    <source>
        <dbReference type="EMBL" id="QHS99712.1"/>
    </source>
</evidence>
<dbReference type="SUPFAM" id="SSF63562">
    <property type="entry name" value="RPB6/omega subunit-like"/>
    <property type="match status" value="1"/>
</dbReference>
<reference evidence="4" key="1">
    <citation type="journal article" date="2020" name="Nature">
        <title>Giant virus diversity and host interactions through global metagenomics.</title>
        <authorList>
            <person name="Schulz F."/>
            <person name="Roux S."/>
            <person name="Paez-Espino D."/>
            <person name="Jungbluth S."/>
            <person name="Walsh D.A."/>
            <person name="Denef V.J."/>
            <person name="McMahon K.D."/>
            <person name="Konstantinidis K.T."/>
            <person name="Eloe-Fadrosh E.A."/>
            <person name="Kyrpides N.C."/>
            <person name="Woyke T."/>
        </authorList>
    </citation>
    <scope>NUCLEOTIDE SEQUENCE</scope>
    <source>
        <strain evidence="4">GVMAG-M-3300020187-37</strain>
    </source>
</reference>
<evidence type="ECO:0000256" key="2">
    <source>
        <dbReference type="ARBA" id="ARBA00023163"/>
    </source>
</evidence>
<evidence type="ECO:0000256" key="1">
    <source>
        <dbReference type="ARBA" id="ARBA00022478"/>
    </source>
</evidence>
<dbReference type="GO" id="GO:0003899">
    <property type="term" value="F:DNA-directed RNA polymerase activity"/>
    <property type="evidence" value="ECO:0007669"/>
    <property type="project" value="InterPro"/>
</dbReference>
<dbReference type="AlphaFoldDB" id="A0A6C0C5W4"/>
<dbReference type="Pfam" id="PF01192">
    <property type="entry name" value="RNA_pol_Rpb6"/>
    <property type="match status" value="1"/>
</dbReference>